<dbReference type="PANTHER" id="PTHR47735:SF9">
    <property type="entry name" value="POTASSIUM VOLTAGE-GATED CHANNEL SUBFAMILY KQT MEMBER 4-LIKE ISOFORM X1"/>
    <property type="match status" value="1"/>
</dbReference>
<dbReference type="InterPro" id="IPR005821">
    <property type="entry name" value="Ion_trans_dom"/>
</dbReference>
<feature type="region of interest" description="Disordered" evidence="12">
    <location>
        <begin position="586"/>
        <end position="696"/>
    </location>
</feature>
<proteinExistence type="predicted"/>
<dbReference type="Gene3D" id="1.10.287.70">
    <property type="match status" value="1"/>
</dbReference>
<feature type="compositionally biased region" description="Polar residues" evidence="12">
    <location>
        <begin position="679"/>
        <end position="692"/>
    </location>
</feature>
<keyword evidence="4 13" id="KW-0812">Transmembrane</keyword>
<keyword evidence="5" id="KW-0630">Potassium</keyword>
<protein>
    <recommendedName>
        <fullName evidence="18">Potassium voltage-gated channel subfamily KQT member 5</fullName>
    </recommendedName>
</protein>
<evidence type="ECO:0000259" key="14">
    <source>
        <dbReference type="Pfam" id="PF00520"/>
    </source>
</evidence>
<evidence type="ECO:0008006" key="18">
    <source>
        <dbReference type="Google" id="ProtNLM"/>
    </source>
</evidence>
<dbReference type="SUPFAM" id="SSF81324">
    <property type="entry name" value="Voltage-gated potassium channels"/>
    <property type="match status" value="1"/>
</dbReference>
<dbReference type="Pfam" id="PF00520">
    <property type="entry name" value="Ion_trans"/>
    <property type="match status" value="1"/>
</dbReference>
<evidence type="ECO:0000256" key="13">
    <source>
        <dbReference type="SAM" id="Phobius"/>
    </source>
</evidence>
<dbReference type="Proteomes" id="UP001642540">
    <property type="component" value="Unassembled WGS sequence"/>
</dbReference>
<feature type="compositionally biased region" description="Polar residues" evidence="12">
    <location>
        <begin position="618"/>
        <end position="632"/>
    </location>
</feature>
<evidence type="ECO:0000256" key="9">
    <source>
        <dbReference type="ARBA" id="ARBA00023303"/>
    </source>
</evidence>
<feature type="transmembrane region" description="Helical" evidence="13">
    <location>
        <begin position="114"/>
        <end position="135"/>
    </location>
</feature>
<accession>A0ABP1RNI7</accession>
<evidence type="ECO:0000256" key="12">
    <source>
        <dbReference type="SAM" id="MobiDB-lite"/>
    </source>
</evidence>
<feature type="transmembrane region" description="Helical" evidence="13">
    <location>
        <begin position="221"/>
        <end position="242"/>
    </location>
</feature>
<feature type="transmembrane region" description="Helical" evidence="13">
    <location>
        <begin position="82"/>
        <end position="102"/>
    </location>
</feature>
<dbReference type="PRINTS" id="PR00169">
    <property type="entry name" value="KCHANNEL"/>
</dbReference>
<feature type="transmembrane region" description="Helical" evidence="13">
    <location>
        <begin position="156"/>
        <end position="173"/>
    </location>
</feature>
<evidence type="ECO:0000256" key="5">
    <source>
        <dbReference type="ARBA" id="ARBA00022958"/>
    </source>
</evidence>
<comment type="subcellular location">
    <subcellularLocation>
        <location evidence="1">Cell membrane</location>
        <topology evidence="1">Multi-pass membrane protein</topology>
    </subcellularLocation>
</comment>
<comment type="caution">
    <text evidence="16">The sequence shown here is derived from an EMBL/GenBank/DDBJ whole genome shotgun (WGS) entry which is preliminary data.</text>
</comment>
<feature type="region of interest" description="Disordered" evidence="12">
    <location>
        <begin position="393"/>
        <end position="454"/>
    </location>
</feature>
<dbReference type="InterPro" id="IPR013821">
    <property type="entry name" value="K_chnl_volt-dep_KCNQ_C"/>
</dbReference>
<evidence type="ECO:0000256" key="8">
    <source>
        <dbReference type="ARBA" id="ARBA00023136"/>
    </source>
</evidence>
<dbReference type="InterPro" id="IPR003937">
    <property type="entry name" value="K_chnl_volt-dep_KCNQ"/>
</dbReference>
<keyword evidence="7" id="KW-0406">Ion transport</keyword>
<sequence>MYKPGTKMNETDPECPPDKELGYTSSGVTIRGDTNFRTLSRQRKSLLGRPLGFRTNRKDAKYRKMQCKMYNFLERPRGTKAVIYHLLIFVLVFGCFGLSVFSTIKKFEDQASEALFYMEIVVVTCFTTEFVLRLWSAGCRSRYQGAMGRLRFFRRPFCIIDTITIGASLIVLADGSSGKVFATSAIRGLRFFQILRMVRVDRRGGTWKLLGSVVWAHRQELITTLYIGFLGLILSSFLVYLAEKDEKGTKFTNYAESLWWGVITLCTVGYGDIAPETWMGKLIASFCALMGISFFALPAGILGSGFALKVQQQQRQKHMIRRRQPAATLIQCLWRCYAADENSCSIATWKIHLTPLPSPPASKVLPFPKGPHEDSVKSFKHNASFVMTRWPTIRRHKSLRPPSPSPSLQAKEARGSNRGDNENTGTCQLPIHGHPVPPKLQASTSQDSMGRDENSLHDMCEEEEGAGGRWQELTPKHKAAIRAIRKMKYLVSRRKFREALKPYDVKDVIEQYSAGHVDLLSRVKSLQSRLDMILGRQGSKARDVYDSKICLAARIVKVERQVEDIESKIEQLLEMYTEDRKRLMTLLPSTSPGGSPPAPSGESRGGMELSATGPCAASSLSSSTQTIANPTSIPAKPRPILIGKQYSEPNSPVTRLAFHNPSLDENGDQNPSKMRKRVTLSSIPSRETTPQSEEPLREMDHLVVPEAADPHVHLFLNACSGCEDDVEHGVFQANEISTNLGKAGPNGIFEGEFADREEENAV</sequence>
<dbReference type="EMBL" id="CAXLJM020000088">
    <property type="protein sequence ID" value="CAL8131534.1"/>
    <property type="molecule type" value="Genomic_DNA"/>
</dbReference>
<dbReference type="Gene3D" id="6.10.140.1910">
    <property type="match status" value="2"/>
</dbReference>
<dbReference type="Gene3D" id="1.20.120.350">
    <property type="entry name" value="Voltage-gated potassium channels. Chain C"/>
    <property type="match status" value="1"/>
</dbReference>
<evidence type="ECO:0000256" key="7">
    <source>
        <dbReference type="ARBA" id="ARBA00023065"/>
    </source>
</evidence>
<keyword evidence="3" id="KW-1003">Cell membrane</keyword>
<feature type="domain" description="Potassium channel voltage dependent KCNQ C-terminal" evidence="15">
    <location>
        <begin position="440"/>
        <end position="579"/>
    </location>
</feature>
<keyword evidence="2" id="KW-0813">Transport</keyword>
<feature type="coiled-coil region" evidence="11">
    <location>
        <begin position="555"/>
        <end position="582"/>
    </location>
</feature>
<feature type="transmembrane region" description="Helical" evidence="13">
    <location>
        <begin position="283"/>
        <end position="308"/>
    </location>
</feature>
<evidence type="ECO:0000259" key="15">
    <source>
        <dbReference type="Pfam" id="PF03520"/>
    </source>
</evidence>
<evidence type="ECO:0000256" key="6">
    <source>
        <dbReference type="ARBA" id="ARBA00022989"/>
    </source>
</evidence>
<keyword evidence="17" id="KW-1185">Reference proteome</keyword>
<evidence type="ECO:0000256" key="2">
    <source>
        <dbReference type="ARBA" id="ARBA00022448"/>
    </source>
</evidence>
<dbReference type="PRINTS" id="PR01459">
    <property type="entry name" value="KCNQCHANNEL"/>
</dbReference>
<evidence type="ECO:0000256" key="10">
    <source>
        <dbReference type="ARBA" id="ARBA00034430"/>
    </source>
</evidence>
<evidence type="ECO:0000256" key="3">
    <source>
        <dbReference type="ARBA" id="ARBA00022475"/>
    </source>
</evidence>
<dbReference type="Pfam" id="PF03520">
    <property type="entry name" value="KCNQ_channel"/>
    <property type="match status" value="1"/>
</dbReference>
<gene>
    <name evidence="16" type="ORF">ODALV1_LOCUS24224</name>
</gene>
<keyword evidence="8 13" id="KW-0472">Membrane</keyword>
<evidence type="ECO:0000313" key="16">
    <source>
        <dbReference type="EMBL" id="CAL8131534.1"/>
    </source>
</evidence>
<organism evidence="16 17">
    <name type="scientific">Orchesella dallaii</name>
    <dbReference type="NCBI Taxonomy" id="48710"/>
    <lineage>
        <taxon>Eukaryota</taxon>
        <taxon>Metazoa</taxon>
        <taxon>Ecdysozoa</taxon>
        <taxon>Arthropoda</taxon>
        <taxon>Hexapoda</taxon>
        <taxon>Collembola</taxon>
        <taxon>Entomobryomorpha</taxon>
        <taxon>Entomobryoidea</taxon>
        <taxon>Orchesellidae</taxon>
        <taxon>Orchesellinae</taxon>
        <taxon>Orchesella</taxon>
    </lineage>
</organism>
<keyword evidence="11" id="KW-0175">Coiled coil</keyword>
<comment type="catalytic activity">
    <reaction evidence="10">
        <text>K(+)(in) = K(+)(out)</text>
        <dbReference type="Rhea" id="RHEA:29463"/>
        <dbReference type="ChEBI" id="CHEBI:29103"/>
    </reaction>
</comment>
<dbReference type="InterPro" id="IPR027359">
    <property type="entry name" value="Volt_channel_dom_sf"/>
</dbReference>
<keyword evidence="6 13" id="KW-1133">Transmembrane helix</keyword>
<evidence type="ECO:0000256" key="1">
    <source>
        <dbReference type="ARBA" id="ARBA00004651"/>
    </source>
</evidence>
<evidence type="ECO:0000256" key="11">
    <source>
        <dbReference type="SAM" id="Coils"/>
    </source>
</evidence>
<dbReference type="PANTHER" id="PTHR47735">
    <property type="entry name" value="POTASSIUM VOLTAGE-GATED CHANNEL SUBFAMILY KQT MEMBER 4"/>
    <property type="match status" value="1"/>
</dbReference>
<feature type="compositionally biased region" description="Basic and acidic residues" evidence="12">
    <location>
        <begin position="411"/>
        <end position="421"/>
    </location>
</feature>
<reference evidence="16 17" key="1">
    <citation type="submission" date="2024-08" db="EMBL/GenBank/DDBJ databases">
        <authorList>
            <person name="Cucini C."/>
            <person name="Frati F."/>
        </authorList>
    </citation>
    <scope>NUCLEOTIDE SEQUENCE [LARGE SCALE GENOMIC DNA]</scope>
</reference>
<evidence type="ECO:0000313" key="17">
    <source>
        <dbReference type="Proteomes" id="UP001642540"/>
    </source>
</evidence>
<evidence type="ECO:0000256" key="4">
    <source>
        <dbReference type="ARBA" id="ARBA00022692"/>
    </source>
</evidence>
<keyword evidence="9" id="KW-0407">Ion channel</keyword>
<name>A0ABP1RNI7_9HEXA</name>
<feature type="domain" description="Ion transport" evidence="14">
    <location>
        <begin position="83"/>
        <end position="313"/>
    </location>
</feature>